<feature type="region of interest" description="Disordered" evidence="1">
    <location>
        <begin position="118"/>
        <end position="139"/>
    </location>
</feature>
<comment type="caution">
    <text evidence="2">The sequence shown here is derived from an EMBL/GenBank/DDBJ whole genome shotgun (WGS) entry which is preliminary data.</text>
</comment>
<proteinExistence type="predicted"/>
<evidence type="ECO:0000313" key="2">
    <source>
        <dbReference type="EMBL" id="GAA0146016.1"/>
    </source>
</evidence>
<reference evidence="2 3" key="1">
    <citation type="submission" date="2024-01" db="EMBL/GenBank/DDBJ databases">
        <title>The complete chloroplast genome sequence of Lithospermum erythrorhizon: insights into the phylogenetic relationship among Boraginaceae species and the maternal lineages of purple gromwells.</title>
        <authorList>
            <person name="Okada T."/>
            <person name="Watanabe K."/>
        </authorList>
    </citation>
    <scope>NUCLEOTIDE SEQUENCE [LARGE SCALE GENOMIC DNA]</scope>
</reference>
<gene>
    <name evidence="2" type="ORF">LIER_06065</name>
</gene>
<evidence type="ECO:0000313" key="3">
    <source>
        <dbReference type="Proteomes" id="UP001454036"/>
    </source>
</evidence>
<organism evidence="2 3">
    <name type="scientific">Lithospermum erythrorhizon</name>
    <name type="common">Purple gromwell</name>
    <name type="synonym">Lithospermum officinale var. erythrorhizon</name>
    <dbReference type="NCBI Taxonomy" id="34254"/>
    <lineage>
        <taxon>Eukaryota</taxon>
        <taxon>Viridiplantae</taxon>
        <taxon>Streptophyta</taxon>
        <taxon>Embryophyta</taxon>
        <taxon>Tracheophyta</taxon>
        <taxon>Spermatophyta</taxon>
        <taxon>Magnoliopsida</taxon>
        <taxon>eudicotyledons</taxon>
        <taxon>Gunneridae</taxon>
        <taxon>Pentapetalae</taxon>
        <taxon>asterids</taxon>
        <taxon>lamiids</taxon>
        <taxon>Boraginales</taxon>
        <taxon>Boraginaceae</taxon>
        <taxon>Boraginoideae</taxon>
        <taxon>Lithospermeae</taxon>
        <taxon>Lithospermum</taxon>
    </lineage>
</organism>
<accession>A0AAV3P5J5</accession>
<name>A0AAV3P5J5_LITER</name>
<dbReference type="Proteomes" id="UP001454036">
    <property type="component" value="Unassembled WGS sequence"/>
</dbReference>
<protein>
    <submittedName>
        <fullName evidence="2">Uncharacterized protein</fullName>
    </submittedName>
</protein>
<evidence type="ECO:0000256" key="1">
    <source>
        <dbReference type="SAM" id="MobiDB-lite"/>
    </source>
</evidence>
<keyword evidence="3" id="KW-1185">Reference proteome</keyword>
<dbReference type="EMBL" id="BAABME010000862">
    <property type="protein sequence ID" value="GAA0146016.1"/>
    <property type="molecule type" value="Genomic_DNA"/>
</dbReference>
<dbReference type="AlphaFoldDB" id="A0AAV3P5J5"/>
<sequence length="139" mass="15109">MFNLLLYVLTDMFGDSNPEIPSTSNQQEAAPQRPDLLVIVIEPNTLAFFRLYTAVGAEFTIGDLKFSKDHDPFADIAIPKDLAGEVASRLNDEDTGGNPLDVDVIFAEPLLICHPSNPLTNASHARTTPSSSKTQDPPN</sequence>